<evidence type="ECO:0000313" key="2">
    <source>
        <dbReference type="Proteomes" id="UP000186601"/>
    </source>
</evidence>
<keyword evidence="2" id="KW-1185">Reference proteome</keyword>
<evidence type="ECO:0000313" key="1">
    <source>
        <dbReference type="EMBL" id="PSR70840.1"/>
    </source>
</evidence>
<name>A0A2R6NEM7_9APHY</name>
<comment type="caution">
    <text evidence="1">The sequence shown here is derived from an EMBL/GenBank/DDBJ whole genome shotgun (WGS) entry which is preliminary data.</text>
</comment>
<dbReference type="EMBL" id="MLYV02001309">
    <property type="protein sequence ID" value="PSR70840.1"/>
    <property type="molecule type" value="Genomic_DNA"/>
</dbReference>
<proteinExistence type="predicted"/>
<dbReference type="OrthoDB" id="3049214at2759"/>
<dbReference type="AlphaFoldDB" id="A0A2R6NEM7"/>
<dbReference type="Proteomes" id="UP000186601">
    <property type="component" value="Unassembled WGS sequence"/>
</dbReference>
<reference evidence="1 2" key="1">
    <citation type="submission" date="2018-02" db="EMBL/GenBank/DDBJ databases">
        <title>Genome sequence of the basidiomycete white-rot fungus Phlebia centrifuga.</title>
        <authorList>
            <person name="Granchi Z."/>
            <person name="Peng M."/>
            <person name="de Vries R.P."/>
            <person name="Hilden K."/>
            <person name="Makela M.R."/>
            <person name="Grigoriev I."/>
            <person name="Riley R."/>
        </authorList>
    </citation>
    <scope>NUCLEOTIDE SEQUENCE [LARGE SCALE GENOMIC DNA]</scope>
    <source>
        <strain evidence="1 2">FBCC195</strain>
    </source>
</reference>
<accession>A0A2R6NEM7</accession>
<protein>
    <submittedName>
        <fullName evidence="1">Uncharacterized protein</fullName>
    </submittedName>
</protein>
<organism evidence="1 2">
    <name type="scientific">Hermanssonia centrifuga</name>
    <dbReference type="NCBI Taxonomy" id="98765"/>
    <lineage>
        <taxon>Eukaryota</taxon>
        <taxon>Fungi</taxon>
        <taxon>Dikarya</taxon>
        <taxon>Basidiomycota</taxon>
        <taxon>Agaricomycotina</taxon>
        <taxon>Agaricomycetes</taxon>
        <taxon>Polyporales</taxon>
        <taxon>Meruliaceae</taxon>
        <taxon>Hermanssonia</taxon>
    </lineage>
</organism>
<sequence>MTSLSGSMLACKVHSNDPAIQCLEQALSRSSSSTIDYTPTLEKAMDDSYHVVYKGAIYILRHISPLHELFRPYEGMLIRASFPDFDNHVAPSMATVEGLYRRSQTLATIYRHISDVQTTFRTEAQVMAIVPPDLCECSLHMALIFTQVALQKTAKNSDDHNLLRYWKIRLLSVRAKLPGFEKDSNQVVTMCREMLALAPKGTVQALYPLQCYVESLLARFDSFHDAADLGESISLLQQCVNIEAYELRNCRVLLCDAHCRLFSSCGGADNLTFALSAIQYFLLAPLWDNEWHTINSQRLEKARALLAMIFQRQPVEQMQPQHGLALLEIYRGMVRLLYRMMEVGIDLHLGLLRLVPAQGLASEAFEHALLLSSPERAVEMLEKSRDVFWTQTLRLRSSFDGLPPHLAERLKSVTPKLESYIHNMYGTVWKGEENRYEQELGILRSTQDEFRLLAEQVRQLEGYGHFMADLFLVARRGRAERPSGHLCNVRNVH</sequence>
<gene>
    <name evidence="1" type="ORF">PHLCEN_2v13281</name>
</gene>